<evidence type="ECO:0000256" key="7">
    <source>
        <dbReference type="SAM" id="Phobius"/>
    </source>
</evidence>
<feature type="region of interest" description="Disordered" evidence="6">
    <location>
        <begin position="417"/>
        <end position="444"/>
    </location>
</feature>
<dbReference type="PRINTS" id="PR00205">
    <property type="entry name" value="CADHERIN"/>
</dbReference>
<reference evidence="9 10" key="1">
    <citation type="submission" date="2018-11" db="EMBL/GenBank/DDBJ databases">
        <authorList>
            <consortium name="Pathogen Informatics"/>
        </authorList>
    </citation>
    <scope>NUCLEOTIDE SEQUENCE [LARGE SCALE GENOMIC DNA]</scope>
    <source>
        <strain evidence="9 10">NST_G2</strain>
    </source>
</reference>
<dbReference type="GO" id="GO:0005509">
    <property type="term" value="F:calcium ion binding"/>
    <property type="evidence" value="ECO:0007669"/>
    <property type="project" value="UniProtKB-UniRule"/>
</dbReference>
<gene>
    <name evidence="9" type="ORF">SSLN_LOCUS3713</name>
</gene>
<feature type="domain" description="Cadherin" evidence="8">
    <location>
        <begin position="4"/>
        <end position="100"/>
    </location>
</feature>
<feature type="compositionally biased region" description="Polar residues" evidence="6">
    <location>
        <begin position="1343"/>
        <end position="1355"/>
    </location>
</feature>
<name>A0A3P7CB73_SCHSO</name>
<keyword evidence="4" id="KW-0325">Glycoprotein</keyword>
<feature type="compositionally biased region" description="Low complexity" evidence="6">
    <location>
        <begin position="1279"/>
        <end position="1294"/>
    </location>
</feature>
<comment type="subcellular location">
    <subcellularLocation>
        <location evidence="1">Membrane</location>
        <topology evidence="1">Single-pass membrane protein</topology>
    </subcellularLocation>
</comment>
<dbReference type="Pfam" id="PF00028">
    <property type="entry name" value="Cadherin"/>
    <property type="match status" value="2"/>
</dbReference>
<dbReference type="CDD" id="cd11304">
    <property type="entry name" value="Cadherin_repeat"/>
    <property type="match status" value="4"/>
</dbReference>
<dbReference type="GO" id="GO:0005886">
    <property type="term" value="C:plasma membrane"/>
    <property type="evidence" value="ECO:0007669"/>
    <property type="project" value="TreeGrafter"/>
</dbReference>
<protein>
    <recommendedName>
        <fullName evidence="8">Cadherin domain-containing protein</fullName>
    </recommendedName>
</protein>
<feature type="domain" description="Cadherin" evidence="8">
    <location>
        <begin position="273"/>
        <end position="388"/>
    </location>
</feature>
<evidence type="ECO:0000256" key="4">
    <source>
        <dbReference type="ARBA" id="ARBA00023180"/>
    </source>
</evidence>
<dbReference type="STRING" id="70667.A0A3P7CB73"/>
<feature type="compositionally biased region" description="Polar residues" evidence="6">
    <location>
        <begin position="1295"/>
        <end position="1310"/>
    </location>
</feature>
<evidence type="ECO:0000313" key="10">
    <source>
        <dbReference type="Proteomes" id="UP000275846"/>
    </source>
</evidence>
<keyword evidence="5" id="KW-0106">Calcium</keyword>
<accession>A0A3P7CB73</accession>
<dbReference type="InterPro" id="IPR002126">
    <property type="entry name" value="Cadherin-like_dom"/>
</dbReference>
<evidence type="ECO:0000256" key="3">
    <source>
        <dbReference type="ARBA" id="ARBA00022989"/>
    </source>
</evidence>
<organism evidence="9 10">
    <name type="scientific">Schistocephalus solidus</name>
    <name type="common">Tapeworm</name>
    <dbReference type="NCBI Taxonomy" id="70667"/>
    <lineage>
        <taxon>Eukaryota</taxon>
        <taxon>Metazoa</taxon>
        <taxon>Spiralia</taxon>
        <taxon>Lophotrochozoa</taxon>
        <taxon>Platyhelminthes</taxon>
        <taxon>Cestoda</taxon>
        <taxon>Eucestoda</taxon>
        <taxon>Diphyllobothriidea</taxon>
        <taxon>Diphyllobothriidae</taxon>
        <taxon>Schistocephalus</taxon>
    </lineage>
</organism>
<evidence type="ECO:0000256" key="1">
    <source>
        <dbReference type="ARBA" id="ARBA00004167"/>
    </source>
</evidence>
<dbReference type="Gene3D" id="2.60.40.60">
    <property type="entry name" value="Cadherins"/>
    <property type="match status" value="4"/>
</dbReference>
<dbReference type="SUPFAM" id="SSF49313">
    <property type="entry name" value="Cadherin-like"/>
    <property type="match status" value="4"/>
</dbReference>
<feature type="region of interest" description="Disordered" evidence="6">
    <location>
        <begin position="480"/>
        <end position="544"/>
    </location>
</feature>
<keyword evidence="10" id="KW-1185">Reference proteome</keyword>
<feature type="domain" description="Cadherin" evidence="8">
    <location>
        <begin position="132"/>
        <end position="250"/>
    </location>
</feature>
<feature type="domain" description="Cadherin" evidence="8">
    <location>
        <begin position="573"/>
        <end position="674"/>
    </location>
</feature>
<dbReference type="SMART" id="SM00112">
    <property type="entry name" value="CA"/>
    <property type="match status" value="4"/>
</dbReference>
<dbReference type="PANTHER" id="PTHR24028">
    <property type="entry name" value="CADHERIN-87A"/>
    <property type="match status" value="1"/>
</dbReference>
<dbReference type="GO" id="GO:0007156">
    <property type="term" value="P:homophilic cell adhesion via plasma membrane adhesion molecules"/>
    <property type="evidence" value="ECO:0007669"/>
    <property type="project" value="InterPro"/>
</dbReference>
<dbReference type="PANTHER" id="PTHR24028:SF146">
    <property type="entry name" value="CADHERIN 96CB, ISOFORM D-RELATED"/>
    <property type="match status" value="1"/>
</dbReference>
<keyword evidence="2 7" id="KW-0812">Transmembrane</keyword>
<evidence type="ECO:0000313" key="9">
    <source>
        <dbReference type="EMBL" id="VDL90098.1"/>
    </source>
</evidence>
<evidence type="ECO:0000256" key="5">
    <source>
        <dbReference type="PROSITE-ProRule" id="PRU00043"/>
    </source>
</evidence>
<sequence>MAYIQARDPDFGGRDRVDCTVLDNSNLSLRRLTPTDDHRPPLGDGYPVNNDFLLSLEAPIDRETTQMLVARIHCTDEAKNPSDKLIRIRVLDINDEAPTFLWPIFYFSVKENRKLNSGGRAAQNSTSKILQGYRIGRVIAYDRDQGDNANIMYQLLPQLEISQPVGRPSFLPQPDSPRDLFMHKATDLFQMDSFTGELFALRSFDAEQIEIIKFQVIAVDQPTAPDSISHTGTASVHVRIVDVNDWSPIFFKTNDKEFTAVGYSINDSDGITLVDSYVFSVPENKPAYTIVGRIGVLDPDVSFWANANTTLEGSGSKNPHLPRISLRFASDTSTHIKDAFSIHTTTGQIRTVHPLDRETYANYSFSIVATDKGSEDRLSRTSTVAVTVIVECYVKLKAEACMRTIQKQRYLRVLGGNENQEEEASKRAGRTSKQADPAMRAPSCDSHATLARAIHAHSPPQTAPGQAFASFSTGLRWDENDNNPVFVRPSPVSGNTYEQRERSSASSTPREISKVPKQSEAIDGDDTESFSVDSQGPTPPDKDQILVVAVQRVSMPMTGDGEEAPLQNGDSNGRPLIRVEAHDPDAGLNGEIRYSIASGNVDDIFYLDASSGSLFLKSPNLLRRPSLPMKSSVLNMEPEFSYLLRLEACDMGTPKRCATPAWLRMVMDYPSPAMGGLGFPKVWSDSQDSSQHYTHSGSHPYIDANMQPLSGGDRSNYPSRTAGQWPPYMERWGQLRSPVKQNEYVKDWRLHNRGLSNGKVGDFLMDERHYDSRRSVVSASEAVIICLAVIFAVLLCAALALVYLVKRRSIYFSVTGRQKNKTNFLEGDTFIVAPVAGFYDYDFQGLDPSDKASLYRMVADTRAPGKIVFVDNNFDRQSLPEGAASDEFALSPVVKRAGAAENTLEALTVHGLVFVNLPTPTTALPEAAFVIYKRLAALTPTTKTDRLPDRLLMSAKGPPICTKITDIPWVCVPFFCVAGGKRLAVQDYSLRRGLSASAAVLTNMESVYISPGAESVMEASDYPELVSRSTITFNHPHMASYHREGSNIQNFVNPDTGQTMVFGTIVGPNAATQTVRYGAAAAAATAAASSGYASPPQRTMGDYVAADVATDVATFQRRCASLKPRHYMNANPYRYIQPPGAYVYGSVMSNPSRGEMQHFRGLSEPIPANNQVAYSPHGAFFCPPEDAHTYHDIDIFAATLQRQRRLGGHPLEQVAEVAPTNFQPSSPYGQLRQLPLVPQPVSGSRYATLATRAAPDDEVQARMASMTLKRPLVQHESIQQQRKQQKQGASQQASVTDLDTSASEQTTNFNVERETTRSSNSLADAYMDADAVDSTTDPKAKLLNSTEESFSNDRTLTPRRPRSGGVAGGPTSPEEGGVPAVSANEVSSGFATLKAFTSKNSQNQTYAVHAYHEASFV</sequence>
<feature type="region of interest" description="Disordered" evidence="6">
    <location>
        <begin position="1343"/>
        <end position="1382"/>
    </location>
</feature>
<feature type="region of interest" description="Disordered" evidence="6">
    <location>
        <begin position="1273"/>
        <end position="1322"/>
    </location>
</feature>
<feature type="transmembrane region" description="Helical" evidence="7">
    <location>
        <begin position="782"/>
        <end position="805"/>
    </location>
</feature>
<dbReference type="Proteomes" id="UP000275846">
    <property type="component" value="Unassembled WGS sequence"/>
</dbReference>
<dbReference type="InterPro" id="IPR015919">
    <property type="entry name" value="Cadherin-like_sf"/>
</dbReference>
<keyword evidence="3 7" id="KW-1133">Transmembrane helix</keyword>
<evidence type="ECO:0000256" key="2">
    <source>
        <dbReference type="ARBA" id="ARBA00022692"/>
    </source>
</evidence>
<dbReference type="EMBL" id="UYSU01032629">
    <property type="protein sequence ID" value="VDL90098.1"/>
    <property type="molecule type" value="Genomic_DNA"/>
</dbReference>
<dbReference type="PROSITE" id="PS50268">
    <property type="entry name" value="CADHERIN_2"/>
    <property type="match status" value="4"/>
</dbReference>
<proteinExistence type="predicted"/>
<dbReference type="OrthoDB" id="6259439at2759"/>
<evidence type="ECO:0000259" key="8">
    <source>
        <dbReference type="PROSITE" id="PS50268"/>
    </source>
</evidence>
<evidence type="ECO:0000256" key="6">
    <source>
        <dbReference type="SAM" id="MobiDB-lite"/>
    </source>
</evidence>
<keyword evidence="7" id="KW-0472">Membrane</keyword>
<dbReference type="InterPro" id="IPR050174">
    <property type="entry name" value="Protocadherin/Cadherin-CA"/>
</dbReference>